<dbReference type="PANTHER" id="PTHR32438">
    <property type="entry name" value="4-ALPHA-GLUCANOTRANSFERASE DPE1, CHLOROPLASTIC/AMYLOPLASTIC"/>
    <property type="match status" value="1"/>
</dbReference>
<evidence type="ECO:0000256" key="6">
    <source>
        <dbReference type="ARBA" id="ARBA00022679"/>
    </source>
</evidence>
<accession>A0A2A9D0N8</accession>
<keyword evidence="5 10" id="KW-0328">Glycosyltransferase</keyword>
<dbReference type="Pfam" id="PF02446">
    <property type="entry name" value="Glyco_hydro_77"/>
    <property type="match status" value="1"/>
</dbReference>
<dbReference type="PANTHER" id="PTHR32438:SF5">
    <property type="entry name" value="4-ALPHA-GLUCANOTRANSFERASE DPE1, CHLOROPLASTIC_AMYLOPLASTIC"/>
    <property type="match status" value="1"/>
</dbReference>
<evidence type="ECO:0000313" key="12">
    <source>
        <dbReference type="EMBL" id="PFG19946.1"/>
    </source>
</evidence>
<evidence type="ECO:0000256" key="8">
    <source>
        <dbReference type="ARBA" id="ARBA00031423"/>
    </source>
</evidence>
<evidence type="ECO:0000256" key="4">
    <source>
        <dbReference type="ARBA" id="ARBA00020295"/>
    </source>
</evidence>
<evidence type="ECO:0000256" key="7">
    <source>
        <dbReference type="ARBA" id="ARBA00023277"/>
    </source>
</evidence>
<organism evidence="12 13">
    <name type="scientific">Serinibacter salmoneus</name>
    <dbReference type="NCBI Taxonomy" id="556530"/>
    <lineage>
        <taxon>Bacteria</taxon>
        <taxon>Bacillati</taxon>
        <taxon>Actinomycetota</taxon>
        <taxon>Actinomycetes</taxon>
        <taxon>Micrococcales</taxon>
        <taxon>Beutenbergiaceae</taxon>
        <taxon>Serinibacter</taxon>
    </lineage>
</organism>
<dbReference type="AlphaFoldDB" id="A0A2A9D0N8"/>
<dbReference type="NCBIfam" id="TIGR00217">
    <property type="entry name" value="malQ"/>
    <property type="match status" value="1"/>
</dbReference>
<dbReference type="Gene3D" id="3.20.20.80">
    <property type="entry name" value="Glycosidases"/>
    <property type="match status" value="1"/>
</dbReference>
<evidence type="ECO:0000256" key="5">
    <source>
        <dbReference type="ARBA" id="ARBA00022676"/>
    </source>
</evidence>
<evidence type="ECO:0000313" key="13">
    <source>
        <dbReference type="Proteomes" id="UP000224915"/>
    </source>
</evidence>
<dbReference type="GO" id="GO:0005975">
    <property type="term" value="P:carbohydrate metabolic process"/>
    <property type="evidence" value="ECO:0007669"/>
    <property type="project" value="InterPro"/>
</dbReference>
<reference evidence="12 13" key="1">
    <citation type="submission" date="2017-10" db="EMBL/GenBank/DDBJ databases">
        <title>Sequencing the genomes of 1000 actinobacteria strains.</title>
        <authorList>
            <person name="Klenk H.-P."/>
        </authorList>
    </citation>
    <scope>NUCLEOTIDE SEQUENCE [LARGE SCALE GENOMIC DNA]</scope>
    <source>
        <strain evidence="12 13">DSM 21801</strain>
    </source>
</reference>
<keyword evidence="7 10" id="KW-0119">Carbohydrate metabolism</keyword>
<evidence type="ECO:0000256" key="9">
    <source>
        <dbReference type="ARBA" id="ARBA00031501"/>
    </source>
</evidence>
<dbReference type="InterPro" id="IPR017853">
    <property type="entry name" value="GH"/>
</dbReference>
<feature type="domain" description="MalQ N-terminal beta-sandwich" evidence="11">
    <location>
        <begin position="73"/>
        <end position="171"/>
    </location>
</feature>
<evidence type="ECO:0000256" key="3">
    <source>
        <dbReference type="ARBA" id="ARBA00012560"/>
    </source>
</evidence>
<name>A0A2A9D0N8_9MICO</name>
<dbReference type="Pfam" id="PF21226">
    <property type="entry name" value="MalQ_N"/>
    <property type="match status" value="1"/>
</dbReference>
<comment type="catalytic activity">
    <reaction evidence="1 10">
        <text>Transfers a segment of a (1-&gt;4)-alpha-D-glucan to a new position in an acceptor, which may be glucose or a (1-&gt;4)-alpha-D-glucan.</text>
        <dbReference type="EC" id="2.4.1.25"/>
    </reaction>
</comment>
<dbReference type="SUPFAM" id="SSF51445">
    <property type="entry name" value="(Trans)glycosidases"/>
    <property type="match status" value="1"/>
</dbReference>
<evidence type="ECO:0000256" key="1">
    <source>
        <dbReference type="ARBA" id="ARBA00000439"/>
    </source>
</evidence>
<proteinExistence type="inferred from homology"/>
<dbReference type="OrthoDB" id="9811841at2"/>
<sequence length="733" mass="80771">MSSLDSAPAPELVALAEGYGIATQYHSFFGDLVQVPETTLRRILEAMGVATFTAEQVERERAELAARPWRELVPPSLVVRQGDSVSVPVTTREGRSPVLELVLEDGTRRPLPVPSDLPAQEQEVEGVPFRRVTLTLPGDLPLGWHTVEATETRTGESAPARAASCVLAVVPQRLEMPELRPDKGGRGWGLMTQLYSVRSRASWGIGDFADLADIADLTGTRGGDFVLVNPVHAGEVTGHIEPSPYLPASRRFVSPLYIRPEDIAEAAYLPSSQRALVEWAQESVAASNTDARHLDRDASWAAKRSALEVIFQAPRSARRQRSFEAFRAREGRVLEDFALWCAIQEHYEGPDGAAVPDGSAGPAELDDATSPLVSRLRSELASRVEFYSWIQWVADEQLERAQRAGLEAGMSLGVMHDLAVGVHPQGADAWSMRRFFAPGISVGAPPDMYNQQGQDWSQPPWRPEELRRSGYRPLREMVRALLRHAGALRIDHIIGFFRLWWIPQGLGAGAGTYVRYDHEAMIGVLLLEAQRAGAVVIGEDLGNVEPWVRDYLSSRGVLGTSVLWFEYEGDQPKPPEHYRKLLLATVNTHDLPPTAGYLADEHVDLRERLGLLTEPVEQVRAAADHERERILGILRERGLISAHPTEREIVEALHLHLVAAESVLLGVALVDAVGERRTQNQPGTFEEYPNWQVPLANSSEEAVLVEDLAGVSRFESLTSVIDGALRAQAAERA</sequence>
<comment type="caution">
    <text evidence="12">The sequence shown here is derived from an EMBL/GenBank/DDBJ whole genome shotgun (WGS) entry which is preliminary data.</text>
</comment>
<evidence type="ECO:0000256" key="10">
    <source>
        <dbReference type="RuleBase" id="RU361207"/>
    </source>
</evidence>
<protein>
    <recommendedName>
        <fullName evidence="4 10">4-alpha-glucanotransferase</fullName>
        <ecNumber evidence="3 10">2.4.1.25</ecNumber>
    </recommendedName>
    <alternativeName>
        <fullName evidence="8 10">Amylomaltase</fullName>
    </alternativeName>
    <alternativeName>
        <fullName evidence="9 10">Disproportionating enzyme</fullName>
    </alternativeName>
</protein>
<evidence type="ECO:0000256" key="2">
    <source>
        <dbReference type="ARBA" id="ARBA00005684"/>
    </source>
</evidence>
<dbReference type="RefSeq" id="WP_098468996.1">
    <property type="nucleotide sequence ID" value="NZ_PDJD01000001.1"/>
</dbReference>
<gene>
    <name evidence="12" type="ORF">ATL40_1525</name>
</gene>
<dbReference type="GO" id="GO:0004134">
    <property type="term" value="F:4-alpha-glucanotransferase activity"/>
    <property type="evidence" value="ECO:0007669"/>
    <property type="project" value="UniProtKB-EC"/>
</dbReference>
<dbReference type="InterPro" id="IPR048458">
    <property type="entry name" value="MalQ_N"/>
</dbReference>
<comment type="similarity">
    <text evidence="2 10">Belongs to the disproportionating enzyme family.</text>
</comment>
<evidence type="ECO:0000259" key="11">
    <source>
        <dbReference type="Pfam" id="PF21226"/>
    </source>
</evidence>
<keyword evidence="13" id="KW-1185">Reference proteome</keyword>
<dbReference type="EMBL" id="PDJD01000001">
    <property type="protein sequence ID" value="PFG19946.1"/>
    <property type="molecule type" value="Genomic_DNA"/>
</dbReference>
<dbReference type="Proteomes" id="UP000224915">
    <property type="component" value="Unassembled WGS sequence"/>
</dbReference>
<dbReference type="InterPro" id="IPR003385">
    <property type="entry name" value="Glyco_hydro_77"/>
</dbReference>
<keyword evidence="6 10" id="KW-0808">Transferase</keyword>
<dbReference type="EC" id="2.4.1.25" evidence="3 10"/>